<dbReference type="EC" id="6.3.3.3" evidence="2"/>
<accession>A0A0D2GK73</accession>
<sequence length="241" mass="25993">MTPKGIFVAGTDTDAGKTVVSAALVAAMKKRSLDASYQKCVGTEGISKDGGLYNPDAVWIKQAAQLEDNLSLVNPLCFSEPLTPLAAARRENRFFGLEELREKALEIMRLREIVVFEGAGGLLAPLSENKTMLDLIKVLDLPVLLVGRPGLGTINHTLLSLRELAREQVLTVGYCLSGLKPEQANDPSVSLNPGLINEYTKTPYLGTLPWLDRLGEASFEELAALAENNLDLTKLLTGTSA</sequence>
<keyword evidence="2" id="KW-0436">Ligase</keyword>
<comment type="subcellular location">
    <subcellularLocation>
        <location evidence="2">Cytoplasm</location>
    </subcellularLocation>
</comment>
<dbReference type="CDD" id="cd03109">
    <property type="entry name" value="DTBS"/>
    <property type="match status" value="1"/>
</dbReference>
<keyword evidence="2" id="KW-0963">Cytoplasm</keyword>
<dbReference type="GO" id="GO:0009102">
    <property type="term" value="P:biotin biosynthetic process"/>
    <property type="evidence" value="ECO:0007669"/>
    <property type="project" value="UniProtKB-UniRule"/>
</dbReference>
<name>A0A0D2GK73_9BACT</name>
<dbReference type="InterPro" id="IPR004472">
    <property type="entry name" value="DTB_synth_BioD"/>
</dbReference>
<dbReference type="GO" id="GO:0004141">
    <property type="term" value="F:dethiobiotin synthase activity"/>
    <property type="evidence" value="ECO:0007669"/>
    <property type="project" value="UniProtKB-UniRule"/>
</dbReference>
<dbReference type="PATRIC" id="fig|1429043.3.peg.1141"/>
<comment type="similarity">
    <text evidence="2">Belongs to the dethiobiotin synthetase family.</text>
</comment>
<dbReference type="EMBL" id="AZAC01000004">
    <property type="protein sequence ID" value="KIX15167.1"/>
    <property type="molecule type" value="Genomic_DNA"/>
</dbReference>
<dbReference type="OrthoDB" id="9802097at2"/>
<organism evidence="3 4">
    <name type="scientific">Dethiosulfatarculus sandiegensis</name>
    <dbReference type="NCBI Taxonomy" id="1429043"/>
    <lineage>
        <taxon>Bacteria</taxon>
        <taxon>Pseudomonadati</taxon>
        <taxon>Thermodesulfobacteriota</taxon>
        <taxon>Desulfarculia</taxon>
        <taxon>Desulfarculales</taxon>
        <taxon>Desulfarculaceae</taxon>
        <taxon>Dethiosulfatarculus</taxon>
    </lineage>
</organism>
<comment type="caution">
    <text evidence="2">Lacks conserved residue(s) required for the propagation of feature annotation.</text>
</comment>
<keyword evidence="2" id="KW-0479">Metal-binding</keyword>
<dbReference type="FunCoup" id="A0A0D2GK73">
    <property type="interactions" value="434"/>
</dbReference>
<protein>
    <recommendedName>
        <fullName evidence="2">ATP-dependent dethiobiotin synthetase BioD</fullName>
        <ecNumber evidence="2">6.3.3.3</ecNumber>
    </recommendedName>
    <alternativeName>
        <fullName evidence="2">DTB synthetase</fullName>
        <shortName evidence="2">DTBS</shortName>
    </alternativeName>
    <alternativeName>
        <fullName evidence="2">Dethiobiotin synthase</fullName>
    </alternativeName>
</protein>
<feature type="active site" evidence="2">
    <location>
        <position position="39"/>
    </location>
</feature>
<feature type="binding site" evidence="2">
    <location>
        <position position="18"/>
    </location>
    <ligand>
        <name>Mg(2+)</name>
        <dbReference type="ChEBI" id="CHEBI:18420"/>
    </ligand>
</feature>
<dbReference type="GO" id="GO:0000287">
    <property type="term" value="F:magnesium ion binding"/>
    <property type="evidence" value="ECO:0007669"/>
    <property type="project" value="UniProtKB-UniRule"/>
</dbReference>
<evidence type="ECO:0000313" key="3">
    <source>
        <dbReference type="EMBL" id="KIX15167.1"/>
    </source>
</evidence>
<evidence type="ECO:0000256" key="1">
    <source>
        <dbReference type="ARBA" id="ARBA00022756"/>
    </source>
</evidence>
<keyword evidence="2" id="KW-0547">Nucleotide-binding</keyword>
<gene>
    <name evidence="2" type="primary">bioD</name>
    <name evidence="3" type="ORF">X474_05365</name>
</gene>
<comment type="caution">
    <text evidence="3">The sequence shown here is derived from an EMBL/GenBank/DDBJ whole genome shotgun (WGS) entry which is preliminary data.</text>
</comment>
<keyword evidence="4" id="KW-1185">Reference proteome</keyword>
<dbReference type="Pfam" id="PF13500">
    <property type="entry name" value="AAA_26"/>
    <property type="match status" value="1"/>
</dbReference>
<keyword evidence="2" id="KW-0460">Magnesium</keyword>
<dbReference type="AlphaFoldDB" id="A0A0D2GK73"/>
<dbReference type="PANTHER" id="PTHR43210">
    <property type="entry name" value="DETHIOBIOTIN SYNTHETASE"/>
    <property type="match status" value="1"/>
</dbReference>
<dbReference type="InParanoid" id="A0A0D2GK73"/>
<dbReference type="NCBIfam" id="TIGR00347">
    <property type="entry name" value="bioD"/>
    <property type="match status" value="1"/>
</dbReference>
<dbReference type="Gene3D" id="3.40.50.300">
    <property type="entry name" value="P-loop containing nucleotide triphosphate hydrolases"/>
    <property type="match status" value="1"/>
</dbReference>
<dbReference type="GO" id="GO:0005829">
    <property type="term" value="C:cytosol"/>
    <property type="evidence" value="ECO:0007669"/>
    <property type="project" value="TreeGrafter"/>
</dbReference>
<comment type="catalytic activity">
    <reaction evidence="2">
        <text>(7R,8S)-7,8-diammoniononanoate + CO2 + ATP = (4R,5S)-dethiobiotin + ADP + phosphate + 3 H(+)</text>
        <dbReference type="Rhea" id="RHEA:15805"/>
        <dbReference type="ChEBI" id="CHEBI:15378"/>
        <dbReference type="ChEBI" id="CHEBI:16526"/>
        <dbReference type="ChEBI" id="CHEBI:30616"/>
        <dbReference type="ChEBI" id="CHEBI:43474"/>
        <dbReference type="ChEBI" id="CHEBI:149469"/>
        <dbReference type="ChEBI" id="CHEBI:149473"/>
        <dbReference type="ChEBI" id="CHEBI:456216"/>
        <dbReference type="EC" id="6.3.3.3"/>
    </reaction>
</comment>
<feature type="binding site" evidence="2">
    <location>
        <begin position="117"/>
        <end position="120"/>
    </location>
    <ligand>
        <name>ATP</name>
        <dbReference type="ChEBI" id="CHEBI:30616"/>
    </ligand>
</feature>
<keyword evidence="2" id="KW-0067">ATP-binding</keyword>
<dbReference type="GO" id="GO:0005524">
    <property type="term" value="F:ATP binding"/>
    <property type="evidence" value="ECO:0007669"/>
    <property type="project" value="UniProtKB-UniRule"/>
</dbReference>
<evidence type="ECO:0000256" key="2">
    <source>
        <dbReference type="HAMAP-Rule" id="MF_00336"/>
    </source>
</evidence>
<dbReference type="STRING" id="1429043.X474_05365"/>
<evidence type="ECO:0000313" key="4">
    <source>
        <dbReference type="Proteomes" id="UP000032233"/>
    </source>
</evidence>
<dbReference type="PANTHER" id="PTHR43210:SF5">
    <property type="entry name" value="DETHIOBIOTIN SYNTHETASE"/>
    <property type="match status" value="1"/>
</dbReference>
<dbReference type="SUPFAM" id="SSF52540">
    <property type="entry name" value="P-loop containing nucleoside triphosphate hydrolases"/>
    <property type="match status" value="1"/>
</dbReference>
<feature type="binding site" evidence="2">
    <location>
        <position position="117"/>
    </location>
    <ligand>
        <name>Mg(2+)</name>
        <dbReference type="ChEBI" id="CHEBI:18420"/>
    </ligand>
</feature>
<feature type="binding site" evidence="2">
    <location>
        <begin position="14"/>
        <end position="19"/>
    </location>
    <ligand>
        <name>ATP</name>
        <dbReference type="ChEBI" id="CHEBI:30616"/>
    </ligand>
</feature>
<dbReference type="HAMAP" id="MF_00336">
    <property type="entry name" value="BioD"/>
    <property type="match status" value="1"/>
</dbReference>
<reference evidence="3 4" key="1">
    <citation type="submission" date="2013-11" db="EMBL/GenBank/DDBJ databases">
        <title>Metagenomic analysis of a methanogenic consortium involved in long chain n-alkane degradation.</title>
        <authorList>
            <person name="Davidova I.A."/>
            <person name="Callaghan A.V."/>
            <person name="Wawrik B."/>
            <person name="Pruitt S."/>
            <person name="Marks C."/>
            <person name="Duncan K.E."/>
            <person name="Suflita J.M."/>
        </authorList>
    </citation>
    <scope>NUCLEOTIDE SEQUENCE [LARGE SCALE GENOMIC DNA]</scope>
    <source>
        <strain evidence="3 4">SPR</strain>
    </source>
</reference>
<comment type="subunit">
    <text evidence="2">Homodimer.</text>
</comment>
<feature type="binding site" evidence="2">
    <location>
        <position position="56"/>
    </location>
    <ligand>
        <name>ATP</name>
        <dbReference type="ChEBI" id="CHEBI:30616"/>
    </ligand>
</feature>
<dbReference type="RefSeq" id="WP_044347128.1">
    <property type="nucleotide sequence ID" value="NZ_AZAC01000004.1"/>
</dbReference>
<proteinExistence type="inferred from homology"/>
<dbReference type="InterPro" id="IPR027417">
    <property type="entry name" value="P-loop_NTPase"/>
</dbReference>
<comment type="cofactor">
    <cofactor evidence="2">
        <name>Mg(2+)</name>
        <dbReference type="ChEBI" id="CHEBI:18420"/>
    </cofactor>
</comment>
<dbReference type="PIRSF" id="PIRSF006755">
    <property type="entry name" value="DTB_synth"/>
    <property type="match status" value="1"/>
</dbReference>
<feature type="binding site" evidence="2">
    <location>
        <begin position="209"/>
        <end position="211"/>
    </location>
    <ligand>
        <name>ATP</name>
        <dbReference type="ChEBI" id="CHEBI:30616"/>
    </ligand>
</feature>
<dbReference type="Proteomes" id="UP000032233">
    <property type="component" value="Unassembled WGS sequence"/>
</dbReference>
<dbReference type="UniPathway" id="UPA00078">
    <property type="reaction ID" value="UER00161"/>
</dbReference>
<keyword evidence="1 2" id="KW-0093">Biotin biosynthesis</keyword>
<comment type="function">
    <text evidence="2">Catalyzes a mechanistically unusual reaction, the ATP-dependent insertion of CO2 between the N7 and N8 nitrogen atoms of 7,8-diaminopelargonic acid (DAPA, also called 7,8-diammoniononanoate) to form a ureido ring.</text>
</comment>
<feature type="binding site" evidence="2">
    <location>
        <position position="56"/>
    </location>
    <ligand>
        <name>Mg(2+)</name>
        <dbReference type="ChEBI" id="CHEBI:18420"/>
    </ligand>
</feature>
<feature type="binding site" evidence="2">
    <location>
        <position position="43"/>
    </location>
    <ligand>
        <name>substrate</name>
    </ligand>
</feature>
<comment type="pathway">
    <text evidence="2">Cofactor biosynthesis; biotin biosynthesis; biotin from 7,8-diaminononanoate: step 1/2.</text>
</comment>